<proteinExistence type="predicted"/>
<keyword evidence="2" id="KW-1185">Reference proteome</keyword>
<dbReference type="Proteomes" id="UP001163603">
    <property type="component" value="Chromosome 2"/>
</dbReference>
<organism evidence="1 2">
    <name type="scientific">Pistacia integerrima</name>
    <dbReference type="NCBI Taxonomy" id="434235"/>
    <lineage>
        <taxon>Eukaryota</taxon>
        <taxon>Viridiplantae</taxon>
        <taxon>Streptophyta</taxon>
        <taxon>Embryophyta</taxon>
        <taxon>Tracheophyta</taxon>
        <taxon>Spermatophyta</taxon>
        <taxon>Magnoliopsida</taxon>
        <taxon>eudicotyledons</taxon>
        <taxon>Gunneridae</taxon>
        <taxon>Pentapetalae</taxon>
        <taxon>rosids</taxon>
        <taxon>malvids</taxon>
        <taxon>Sapindales</taxon>
        <taxon>Anacardiaceae</taxon>
        <taxon>Pistacia</taxon>
    </lineage>
</organism>
<accession>A0ACC0ZCW8</accession>
<dbReference type="EMBL" id="CM047737">
    <property type="protein sequence ID" value="KAJ0049325.1"/>
    <property type="molecule type" value="Genomic_DNA"/>
</dbReference>
<evidence type="ECO:0000313" key="2">
    <source>
        <dbReference type="Proteomes" id="UP001163603"/>
    </source>
</evidence>
<reference evidence="2" key="1">
    <citation type="journal article" date="2023" name="G3 (Bethesda)">
        <title>Genome assembly and association tests identify interacting loci associated with vigor, precocity, and sex in interspecific pistachio rootstocks.</title>
        <authorList>
            <person name="Palmer W."/>
            <person name="Jacygrad E."/>
            <person name="Sagayaradj S."/>
            <person name="Cavanaugh K."/>
            <person name="Han R."/>
            <person name="Bertier L."/>
            <person name="Beede B."/>
            <person name="Kafkas S."/>
            <person name="Golino D."/>
            <person name="Preece J."/>
            <person name="Michelmore R."/>
        </authorList>
    </citation>
    <scope>NUCLEOTIDE SEQUENCE [LARGE SCALE GENOMIC DNA]</scope>
</reference>
<comment type="caution">
    <text evidence="1">The sequence shown here is derived from an EMBL/GenBank/DDBJ whole genome shotgun (WGS) entry which is preliminary data.</text>
</comment>
<name>A0ACC0ZCW8_9ROSI</name>
<gene>
    <name evidence="1" type="ORF">Pint_16556</name>
</gene>
<sequence length="142" mass="15650">MATLAMTPTNLTTDQSALLAFKANVVYARSVLTYNWSISIPVCNWVGVSCGARHGRVTALNLPHMALGRSIPSHLGNLSFLVYLDLSNNYFSGSLPNQLGQLRRLRYINLNNNKLSGDFPSWIGSLSELTYLGFYNNTFTGT</sequence>
<evidence type="ECO:0000313" key="1">
    <source>
        <dbReference type="EMBL" id="KAJ0049325.1"/>
    </source>
</evidence>
<protein>
    <submittedName>
        <fullName evidence="1">Uncharacterized protein</fullName>
    </submittedName>
</protein>